<evidence type="ECO:0000313" key="2">
    <source>
        <dbReference type="EMBL" id="CCA25590.1"/>
    </source>
</evidence>
<dbReference type="EMBL" id="FR824351">
    <property type="protein sequence ID" value="CCA25590.1"/>
    <property type="molecule type" value="Genomic_DNA"/>
</dbReference>
<dbReference type="PANTHER" id="PTHR48094">
    <property type="entry name" value="PROTEIN/NUCLEIC ACID DEGLYCASE DJ-1-RELATED"/>
    <property type="match status" value="1"/>
</dbReference>
<dbReference type="Pfam" id="PF01965">
    <property type="entry name" value="DJ-1_PfpI"/>
    <property type="match status" value="1"/>
</dbReference>
<evidence type="ECO:0000259" key="1">
    <source>
        <dbReference type="Pfam" id="PF01965"/>
    </source>
</evidence>
<dbReference type="GO" id="GO:1903189">
    <property type="term" value="P:glyoxal metabolic process"/>
    <property type="evidence" value="ECO:0007669"/>
    <property type="project" value="TreeGrafter"/>
</dbReference>
<dbReference type="InterPro" id="IPR029062">
    <property type="entry name" value="Class_I_gatase-like"/>
</dbReference>
<accession>F0WVY8</accession>
<dbReference type="HOGENOM" id="CLU_000445_44_2_1"/>
<dbReference type="InterPro" id="IPR002818">
    <property type="entry name" value="DJ-1/PfpI"/>
</dbReference>
<sequence>MTRVAIPSFPTFSFGSSLIFHSQRMSAVVHALTDIVTPRPAVLIPVADGTEEIELAALSTVLAEGGVRLTLASVKLDPDPPDRFVKLMHGLEIQTDTLLEHCVNKDYDAIILVGGEGTDTLAESKLVLEFIRYQQHTGRLFGASGTAPTDVFLHHGIVEGPITCAPSVAKQAGELYRSDAVVLSGKCITSQGPATALLFGLEILKVLRGDVVVKQVMETMVLNKF</sequence>
<reference evidence="2" key="1">
    <citation type="journal article" date="2011" name="PLoS Biol.">
        <title>Gene gain and loss during evolution of obligate parasitism in the white rust pathogen of Arabidopsis thaliana.</title>
        <authorList>
            <person name="Kemen E."/>
            <person name="Gardiner A."/>
            <person name="Schultz-Larsen T."/>
            <person name="Kemen A.C."/>
            <person name="Balmuth A.L."/>
            <person name="Robert-Seilaniantz A."/>
            <person name="Bailey K."/>
            <person name="Holub E."/>
            <person name="Studholme D.J."/>
            <person name="Maclean D."/>
            <person name="Jones J.D."/>
        </authorList>
    </citation>
    <scope>NUCLEOTIDE SEQUENCE</scope>
</reference>
<dbReference type="AlphaFoldDB" id="F0WVY8"/>
<dbReference type="CDD" id="cd03135">
    <property type="entry name" value="GATase1_DJ-1"/>
    <property type="match status" value="1"/>
</dbReference>
<protein>
    <submittedName>
        <fullName evidence="2">Uncharacterized protein AlNc14C306G10449</fullName>
    </submittedName>
</protein>
<reference evidence="2" key="2">
    <citation type="submission" date="2011-02" db="EMBL/GenBank/DDBJ databases">
        <authorList>
            <person name="MacLean D."/>
        </authorList>
    </citation>
    <scope>NUCLEOTIDE SEQUENCE</scope>
</reference>
<feature type="domain" description="DJ-1/PfpI" evidence="1">
    <location>
        <begin position="42"/>
        <end position="205"/>
    </location>
</feature>
<name>F0WVY8_9STRA</name>
<gene>
    <name evidence="2" type="primary">AlNc14C306G10449</name>
    <name evidence="2" type="ORF">ALNC14_117340</name>
</gene>
<dbReference type="Gene3D" id="3.40.50.880">
    <property type="match status" value="1"/>
</dbReference>
<organism evidence="2">
    <name type="scientific">Albugo laibachii Nc14</name>
    <dbReference type="NCBI Taxonomy" id="890382"/>
    <lineage>
        <taxon>Eukaryota</taxon>
        <taxon>Sar</taxon>
        <taxon>Stramenopiles</taxon>
        <taxon>Oomycota</taxon>
        <taxon>Peronosporomycetes</taxon>
        <taxon>Albuginales</taxon>
        <taxon>Albuginaceae</taxon>
        <taxon>Albugo</taxon>
    </lineage>
</organism>
<dbReference type="PANTHER" id="PTHR48094:SF12">
    <property type="entry name" value="PARKINSON DISEASE PROTEIN 7 HOMOLOG"/>
    <property type="match status" value="1"/>
</dbReference>
<proteinExistence type="predicted"/>
<dbReference type="SUPFAM" id="SSF52317">
    <property type="entry name" value="Class I glutamine amidotransferase-like"/>
    <property type="match status" value="1"/>
</dbReference>
<dbReference type="InterPro" id="IPR050325">
    <property type="entry name" value="Prot/Nucl_acid_deglycase"/>
</dbReference>
<dbReference type="GO" id="GO:0005737">
    <property type="term" value="C:cytoplasm"/>
    <property type="evidence" value="ECO:0007669"/>
    <property type="project" value="TreeGrafter"/>
</dbReference>